<dbReference type="InterPro" id="IPR046867">
    <property type="entry name" value="AldOxase/xan_DH_MoCoBD2"/>
</dbReference>
<protein>
    <submittedName>
        <fullName evidence="2">Xanthine dehydrogenase family protein molybdopterin-binding subunit</fullName>
    </submittedName>
</protein>
<dbReference type="EMBL" id="QOKV01000001">
    <property type="protein sequence ID" value="KAA0688172.1"/>
    <property type="molecule type" value="Genomic_DNA"/>
</dbReference>
<proteinExistence type="predicted"/>
<feature type="domain" description="Aldehyde oxidase/xanthine dehydrogenase a/b hammerhead" evidence="1">
    <location>
        <begin position="226"/>
        <end position="304"/>
    </location>
</feature>
<dbReference type="SUPFAM" id="SSF56003">
    <property type="entry name" value="Molybdenum cofactor-binding domain"/>
    <property type="match status" value="2"/>
</dbReference>
<dbReference type="Gene3D" id="3.90.1170.50">
    <property type="entry name" value="Aldehyde oxidase/xanthine dehydrogenase, a/b hammerhead"/>
    <property type="match status" value="1"/>
</dbReference>
<evidence type="ECO:0000313" key="3">
    <source>
        <dbReference type="Proteomes" id="UP000476837"/>
    </source>
</evidence>
<dbReference type="GO" id="GO:0016491">
    <property type="term" value="F:oxidoreductase activity"/>
    <property type="evidence" value="ECO:0007669"/>
    <property type="project" value="InterPro"/>
</dbReference>
<organism evidence="2 3">
    <name type="scientific">Azospirillum brasilense</name>
    <dbReference type="NCBI Taxonomy" id="192"/>
    <lineage>
        <taxon>Bacteria</taxon>
        <taxon>Pseudomonadati</taxon>
        <taxon>Pseudomonadota</taxon>
        <taxon>Alphaproteobacteria</taxon>
        <taxon>Rhodospirillales</taxon>
        <taxon>Azospirillaceae</taxon>
        <taxon>Azospirillum</taxon>
    </lineage>
</organism>
<dbReference type="InterPro" id="IPR037165">
    <property type="entry name" value="AldOxase/xan_DH_Mopterin-bd_sf"/>
</dbReference>
<dbReference type="PROSITE" id="PS51318">
    <property type="entry name" value="TAT"/>
    <property type="match status" value="1"/>
</dbReference>
<evidence type="ECO:0000313" key="2">
    <source>
        <dbReference type="EMBL" id="KAA0688172.1"/>
    </source>
</evidence>
<name>A0A6L3B682_AZOBR</name>
<dbReference type="Proteomes" id="UP000476837">
    <property type="component" value="Unassembled WGS sequence"/>
</dbReference>
<dbReference type="Gene3D" id="3.30.365.10">
    <property type="entry name" value="Aldehyde oxidase/xanthine dehydrogenase, molybdopterin binding domain"/>
    <property type="match status" value="3"/>
</dbReference>
<sequence length="734" mass="76521">MAMANRNTLSSPPASPLSRRGFLISAAAVGGALVIGLCPAGVAAQNEGGTAAEAATVGDATLTPFIRIPPAGAIEVIVPSAEMGQGVYAAIATLIAEELEVPLDQIRAVPAPADPARYAHPLLGDQITGGSVTIRGFWTPMRQAGAAARTMLVAAAARQWGVSADSCKAEAGVVRHPESGRSAPYGTLAAAAAREPLPETVMLKPASAFTLIGKALPRIDSPEKVDGTARFGLDAHPPGVKFAALAICPTFGGTLKAVDDSAALAVKGVRQVVRLSDAVAVVADHTGAARKGLAALRITWDAGPNGGLTTEELERRADAAMAGAALVAHEAGDVAAAEAAQARGLDTLYRLPILAHSAMEPMNCTVHVRKDSCDVWVGTQVAGRARQAAAAVTGLPVEKVVVHNHLLGGGFGRRLDYDGITLATRVAQQVDGPVQVVWSREEDIRHDSFRYLNLSRLHLTLGPDGLPVSWRHRVVGPAIMARFLPAFFKDGIDLDIVGGAEGPYDIPNKRVEYVRHEAPEGMLTGNWRGVGPTRNAPAIECGIDEAAHLAGQDPVIYRRRLLTGTPRLRAVLDLAAERAGWGTPLEPGRGRGVAVIADFGSFAALVADVQVTPGGTVRIDRMVCAVDCGQVINPVILKQQVESGIVYGLSAVLYGRLTVADGAIVEGNFDDSPVLRINECPRIDVHIVPSTEAPGGVGELGTPPVAPAVMNAIFAATGQRLRNLPIDGSRLRRA</sequence>
<dbReference type="SMART" id="SM01008">
    <property type="entry name" value="Ald_Xan_dh_C"/>
    <property type="match status" value="1"/>
</dbReference>
<dbReference type="InterPro" id="IPR052516">
    <property type="entry name" value="N-heterocyclic_Hydroxylase"/>
</dbReference>
<gene>
    <name evidence="2" type="ORF">DS837_00025</name>
</gene>
<evidence type="ECO:0000259" key="1">
    <source>
        <dbReference type="SMART" id="SM01008"/>
    </source>
</evidence>
<accession>A0A6L3B682</accession>
<dbReference type="Pfam" id="PF02738">
    <property type="entry name" value="MoCoBD_1"/>
    <property type="match status" value="1"/>
</dbReference>
<dbReference type="InterPro" id="IPR008274">
    <property type="entry name" value="AldOxase/xan_DH_MoCoBD1"/>
</dbReference>
<dbReference type="PANTHER" id="PTHR47495:SF2">
    <property type="entry name" value="ALDEHYDE DEHYDROGENASE"/>
    <property type="match status" value="1"/>
</dbReference>
<comment type="caution">
    <text evidence="2">The sequence shown here is derived from an EMBL/GenBank/DDBJ whole genome shotgun (WGS) entry which is preliminary data.</text>
</comment>
<dbReference type="Pfam" id="PF20256">
    <property type="entry name" value="MoCoBD_2"/>
    <property type="match status" value="2"/>
</dbReference>
<dbReference type="InterPro" id="IPR006311">
    <property type="entry name" value="TAT_signal"/>
</dbReference>
<dbReference type="PANTHER" id="PTHR47495">
    <property type="entry name" value="ALDEHYDE DEHYDROGENASE"/>
    <property type="match status" value="1"/>
</dbReference>
<dbReference type="InterPro" id="IPR000674">
    <property type="entry name" value="Ald_Oxase/Xan_DH_a/b"/>
</dbReference>
<dbReference type="AlphaFoldDB" id="A0A6L3B682"/>
<dbReference type="InterPro" id="IPR012368">
    <property type="entry name" value="OxRdtase_Mopterin-bd_su_IorB"/>
</dbReference>
<reference evidence="2 3" key="1">
    <citation type="submission" date="2018-07" db="EMBL/GenBank/DDBJ databases">
        <title>Genome sequence of Roseomonas fauriae ATCC 49958.</title>
        <authorList>
            <person name="Sant'Anna F.H."/>
            <person name="Baldani J.I."/>
            <person name="Zilli J.E."/>
            <person name="Reis V.M."/>
            <person name="Hartmann A."/>
            <person name="Cruz L."/>
            <person name="de Souza E.M."/>
            <person name="de Oliveira Pedrosa F."/>
            <person name="Passaglia L.M.P."/>
        </authorList>
    </citation>
    <scope>NUCLEOTIDE SEQUENCE [LARGE SCALE GENOMIC DNA]</scope>
    <source>
        <strain evidence="2 3">ATCC 49958</strain>
    </source>
</reference>
<dbReference type="PIRSF" id="PIRSF036389">
    <property type="entry name" value="IOR_B"/>
    <property type="match status" value="1"/>
</dbReference>
<dbReference type="RefSeq" id="WP_149162897.1">
    <property type="nucleotide sequence ID" value="NZ_QOKV01000001.1"/>
</dbReference>